<keyword evidence="5 9" id="KW-0627">Porphyrin biosynthesis</keyword>
<evidence type="ECO:0000256" key="3">
    <source>
        <dbReference type="ARBA" id="ARBA00013109"/>
    </source>
</evidence>
<evidence type="ECO:0000256" key="6">
    <source>
        <dbReference type="ARBA" id="ARBA00037589"/>
    </source>
</evidence>
<dbReference type="InterPro" id="IPR039793">
    <property type="entry name" value="UROS/Hem4"/>
</dbReference>
<dbReference type="Gene3D" id="3.40.50.10090">
    <property type="match status" value="2"/>
</dbReference>
<evidence type="ECO:0000313" key="12">
    <source>
        <dbReference type="Proteomes" id="UP001501176"/>
    </source>
</evidence>
<dbReference type="PANTHER" id="PTHR38042">
    <property type="entry name" value="UROPORPHYRINOGEN-III SYNTHASE, CHLOROPLASTIC"/>
    <property type="match status" value="1"/>
</dbReference>
<evidence type="ECO:0000256" key="8">
    <source>
        <dbReference type="ARBA" id="ARBA00048617"/>
    </source>
</evidence>
<dbReference type="EMBL" id="BAAAFN010000011">
    <property type="protein sequence ID" value="GAA0227813.1"/>
    <property type="molecule type" value="Genomic_DNA"/>
</dbReference>
<evidence type="ECO:0000256" key="9">
    <source>
        <dbReference type="RuleBase" id="RU366031"/>
    </source>
</evidence>
<dbReference type="InterPro" id="IPR036108">
    <property type="entry name" value="4pyrrol_syn_uPrphyn_synt_sf"/>
</dbReference>
<name>A0ABN0TQR7_9BURK</name>
<dbReference type="SUPFAM" id="SSF69618">
    <property type="entry name" value="HemD-like"/>
    <property type="match status" value="1"/>
</dbReference>
<comment type="catalytic activity">
    <reaction evidence="8 9">
        <text>hydroxymethylbilane = uroporphyrinogen III + H2O</text>
        <dbReference type="Rhea" id="RHEA:18965"/>
        <dbReference type="ChEBI" id="CHEBI:15377"/>
        <dbReference type="ChEBI" id="CHEBI:57308"/>
        <dbReference type="ChEBI" id="CHEBI:57845"/>
        <dbReference type="EC" id="4.2.1.75"/>
    </reaction>
</comment>
<reference evidence="11 12" key="1">
    <citation type="journal article" date="2019" name="Int. J. Syst. Evol. Microbiol.">
        <title>The Global Catalogue of Microorganisms (GCM) 10K type strain sequencing project: providing services to taxonomists for standard genome sequencing and annotation.</title>
        <authorList>
            <consortium name="The Broad Institute Genomics Platform"/>
            <consortium name="The Broad Institute Genome Sequencing Center for Infectious Disease"/>
            <person name="Wu L."/>
            <person name="Ma J."/>
        </authorList>
    </citation>
    <scope>NUCLEOTIDE SEQUENCE [LARGE SCALE GENOMIC DNA]</scope>
    <source>
        <strain evidence="11 12">JCM 16240</strain>
    </source>
</reference>
<dbReference type="InterPro" id="IPR003754">
    <property type="entry name" value="4pyrrol_synth_uPrphyn_synth"/>
</dbReference>
<evidence type="ECO:0000256" key="7">
    <source>
        <dbReference type="ARBA" id="ARBA00040167"/>
    </source>
</evidence>
<organism evidence="11 12">
    <name type="scientific">Castellaniella daejeonensis</name>
    <dbReference type="NCBI Taxonomy" id="659013"/>
    <lineage>
        <taxon>Bacteria</taxon>
        <taxon>Pseudomonadati</taxon>
        <taxon>Pseudomonadota</taxon>
        <taxon>Betaproteobacteria</taxon>
        <taxon>Burkholderiales</taxon>
        <taxon>Alcaligenaceae</taxon>
        <taxon>Castellaniella</taxon>
    </lineage>
</organism>
<evidence type="ECO:0000256" key="5">
    <source>
        <dbReference type="ARBA" id="ARBA00023244"/>
    </source>
</evidence>
<dbReference type="Pfam" id="PF02602">
    <property type="entry name" value="HEM4"/>
    <property type="match status" value="1"/>
</dbReference>
<feature type="domain" description="Tetrapyrrole biosynthesis uroporphyrinogen III synthase" evidence="10">
    <location>
        <begin position="17"/>
        <end position="220"/>
    </location>
</feature>
<comment type="pathway">
    <text evidence="1 9">Porphyrin-containing compound metabolism; protoporphyrin-IX biosynthesis; coproporphyrinogen-III from 5-aminolevulinate: step 3/4.</text>
</comment>
<accession>A0ABN0TQR7</accession>
<protein>
    <recommendedName>
        <fullName evidence="7 9">Uroporphyrinogen-III synthase</fullName>
        <ecNumber evidence="3 9">4.2.1.75</ecNumber>
    </recommendedName>
</protein>
<dbReference type="CDD" id="cd06578">
    <property type="entry name" value="HemD"/>
    <property type="match status" value="1"/>
</dbReference>
<comment type="caution">
    <text evidence="11">The sequence shown here is derived from an EMBL/GenBank/DDBJ whole genome shotgun (WGS) entry which is preliminary data.</text>
</comment>
<dbReference type="PANTHER" id="PTHR38042:SF1">
    <property type="entry name" value="UROPORPHYRINOGEN-III SYNTHASE, CHLOROPLASTIC"/>
    <property type="match status" value="1"/>
</dbReference>
<proteinExistence type="inferred from homology"/>
<evidence type="ECO:0000256" key="2">
    <source>
        <dbReference type="ARBA" id="ARBA00008133"/>
    </source>
</evidence>
<evidence type="ECO:0000256" key="4">
    <source>
        <dbReference type="ARBA" id="ARBA00023239"/>
    </source>
</evidence>
<keyword evidence="12" id="KW-1185">Reference proteome</keyword>
<keyword evidence="4 9" id="KW-0456">Lyase</keyword>
<evidence type="ECO:0000256" key="1">
    <source>
        <dbReference type="ARBA" id="ARBA00004772"/>
    </source>
</evidence>
<comment type="similarity">
    <text evidence="2 9">Belongs to the uroporphyrinogen-III synthase family.</text>
</comment>
<dbReference type="Proteomes" id="UP001501176">
    <property type="component" value="Unassembled WGS sequence"/>
</dbReference>
<evidence type="ECO:0000259" key="10">
    <source>
        <dbReference type="Pfam" id="PF02602"/>
    </source>
</evidence>
<evidence type="ECO:0000313" key="11">
    <source>
        <dbReference type="EMBL" id="GAA0227813.1"/>
    </source>
</evidence>
<sequence>MVSSAPVVLTRPAGRNDALARALRAAGLTVIEAPALAIERLDAIVPQFQPGDLCVFVSRQSVDAYFGSRAAAPWPDGAWASAVGSATACALRAHVPQDRILAPATDVPPDSESLLAVIEAACLVPGRAHIFRAQRGRDWLARQLQARGWKVECHALYRRSPVVWDRATCSALAESASCTLLLTSLEAVDAVADSLRRQGMDWPPVLRVITLHERIARRLQCIYAERPAGALSVHLSAPDEAALFQAILASA</sequence>
<gene>
    <name evidence="11" type="ORF">GCM10009125_16020</name>
</gene>
<dbReference type="EC" id="4.2.1.75" evidence="3 9"/>
<comment type="function">
    <text evidence="6 9">Catalyzes cyclization of the linear tetrapyrrole, hydroxymethylbilane, to the macrocyclic uroporphyrinogen III.</text>
</comment>